<evidence type="ECO:0000256" key="6">
    <source>
        <dbReference type="SAM" id="Phobius"/>
    </source>
</evidence>
<accession>A0ABS9YM40</accession>
<organism evidence="7 8">
    <name type="scientific">Streptomyces cylindrosporus</name>
    <dbReference type="NCBI Taxonomy" id="2927583"/>
    <lineage>
        <taxon>Bacteria</taxon>
        <taxon>Bacillati</taxon>
        <taxon>Actinomycetota</taxon>
        <taxon>Actinomycetes</taxon>
        <taxon>Kitasatosporales</taxon>
        <taxon>Streptomycetaceae</taxon>
        <taxon>Streptomyces</taxon>
    </lineage>
</organism>
<sequence length="470" mass="52993">MANRHRRKSGRSRSPWQVLVCVAALAAATAWSLLYHFMWSKQPFGVSMVFYFTITGMLIFSLGAAVRGRSFAHLPADESRVLAIVPAYNEPPEALYATVRALIDQVRPPQAIHVVDDGSRVPVVPFHHPLVTWHRQDNAGKREAQAHVLRLVPPDSYDMILTVDSDSVLHKTALWHCMKAMSDPQVQACTGLTLVRNRLDNWLTRIIDVEIVTWCLVTRMARSALGAVAPTSGILAVYRKDVVLDNLDDYVTSGTAGDDRRLTHYALQRGQVVAVNEALVYSAMPAELGELWTQRVRWFKSYWRYVGWELTYFDGAPLFFRLYGMVLTGVAPVLYAWVFFALPYHQGEYFVFLQGFGYWVIMTYAQTGMYAALRPELKAREKFLAWLLLTPFVSLLNLLLIKPAMYWALTQARTTHWGTRKSPAVDAEGATSGSDPTVAFPVFNDPMPLPVAKLLDPDSETTLQISLVRR</sequence>
<protein>
    <submittedName>
        <fullName evidence="7">Glycosyltransferase family 2 protein</fullName>
    </submittedName>
</protein>
<evidence type="ECO:0000256" key="2">
    <source>
        <dbReference type="ARBA" id="ARBA00022475"/>
    </source>
</evidence>
<feature type="transmembrane region" description="Helical" evidence="6">
    <location>
        <begin position="356"/>
        <end position="373"/>
    </location>
</feature>
<feature type="transmembrane region" description="Helical" evidence="6">
    <location>
        <begin position="322"/>
        <end position="344"/>
    </location>
</feature>
<comment type="subcellular location">
    <subcellularLocation>
        <location evidence="1">Cell membrane</location>
    </subcellularLocation>
</comment>
<name>A0ABS9YM40_9ACTN</name>
<dbReference type="CDD" id="cd06423">
    <property type="entry name" value="CESA_like"/>
    <property type="match status" value="1"/>
</dbReference>
<evidence type="ECO:0000313" key="7">
    <source>
        <dbReference type="EMBL" id="MCI3277616.1"/>
    </source>
</evidence>
<evidence type="ECO:0000313" key="8">
    <source>
        <dbReference type="Proteomes" id="UP001165269"/>
    </source>
</evidence>
<feature type="transmembrane region" description="Helical" evidence="6">
    <location>
        <begin position="385"/>
        <end position="409"/>
    </location>
</feature>
<dbReference type="InterPro" id="IPR029044">
    <property type="entry name" value="Nucleotide-diphossugar_trans"/>
</dbReference>
<evidence type="ECO:0000256" key="4">
    <source>
        <dbReference type="ARBA" id="ARBA00022679"/>
    </source>
</evidence>
<dbReference type="Proteomes" id="UP001165269">
    <property type="component" value="Unassembled WGS sequence"/>
</dbReference>
<reference evidence="7" key="1">
    <citation type="submission" date="2022-03" db="EMBL/GenBank/DDBJ databases">
        <title>Streptomyces 7R015 and 7R016 isolated from Barleria lupulina in Thailand.</title>
        <authorList>
            <person name="Kanchanasin P."/>
            <person name="Phongsopitanun W."/>
            <person name="Tanasupawat S."/>
        </authorList>
    </citation>
    <scope>NUCLEOTIDE SEQUENCE</scope>
    <source>
        <strain evidence="7">7R015</strain>
    </source>
</reference>
<dbReference type="EMBL" id="JALDAY010000015">
    <property type="protein sequence ID" value="MCI3277616.1"/>
    <property type="molecule type" value="Genomic_DNA"/>
</dbReference>
<dbReference type="SUPFAM" id="SSF53448">
    <property type="entry name" value="Nucleotide-diphospho-sugar transferases"/>
    <property type="match status" value="1"/>
</dbReference>
<keyword evidence="6" id="KW-0812">Transmembrane</keyword>
<evidence type="ECO:0000256" key="3">
    <source>
        <dbReference type="ARBA" id="ARBA00022676"/>
    </source>
</evidence>
<gene>
    <name evidence="7" type="ORF">MQP27_41760</name>
</gene>
<keyword evidence="2" id="KW-1003">Cell membrane</keyword>
<dbReference type="PANTHER" id="PTHR22913">
    <property type="entry name" value="HYALURONAN SYNTHASE"/>
    <property type="match status" value="1"/>
</dbReference>
<dbReference type="Pfam" id="PF13641">
    <property type="entry name" value="Glyco_tranf_2_3"/>
    <property type="match status" value="1"/>
</dbReference>
<keyword evidence="8" id="KW-1185">Reference proteome</keyword>
<keyword evidence="6" id="KW-1133">Transmembrane helix</keyword>
<evidence type="ECO:0000256" key="5">
    <source>
        <dbReference type="ARBA" id="ARBA00023136"/>
    </source>
</evidence>
<comment type="caution">
    <text evidence="7">The sequence shown here is derived from an EMBL/GenBank/DDBJ whole genome shotgun (WGS) entry which is preliminary data.</text>
</comment>
<dbReference type="RefSeq" id="WP_242775455.1">
    <property type="nucleotide sequence ID" value="NZ_JALDAY010000015.1"/>
</dbReference>
<keyword evidence="4" id="KW-0808">Transferase</keyword>
<dbReference type="PANTHER" id="PTHR22913:SF12">
    <property type="entry name" value="MANNURONAN SYNTHASE"/>
    <property type="match status" value="1"/>
</dbReference>
<evidence type="ECO:0000256" key="1">
    <source>
        <dbReference type="ARBA" id="ARBA00004236"/>
    </source>
</evidence>
<feature type="transmembrane region" description="Helical" evidence="6">
    <location>
        <begin position="48"/>
        <end position="66"/>
    </location>
</feature>
<keyword evidence="5 6" id="KW-0472">Membrane</keyword>
<keyword evidence="3" id="KW-0328">Glycosyltransferase</keyword>
<proteinExistence type="predicted"/>
<dbReference type="Gene3D" id="3.90.550.10">
    <property type="entry name" value="Spore Coat Polysaccharide Biosynthesis Protein SpsA, Chain A"/>
    <property type="match status" value="1"/>
</dbReference>